<dbReference type="HOGENOM" id="CLU_037945_1_0_10"/>
<dbReference type="Gene3D" id="3.30.70.100">
    <property type="match status" value="1"/>
</dbReference>
<comment type="subcellular location">
    <subcellularLocation>
        <location evidence="1">Cell membrane</location>
        <topology evidence="1">Multi-pass membrane protein</topology>
    </subcellularLocation>
</comment>
<dbReference type="SUPFAM" id="SSF82861">
    <property type="entry name" value="Mechanosensitive channel protein MscS (YggB), transmembrane region"/>
    <property type="match status" value="1"/>
</dbReference>
<dbReference type="AlphaFoldDB" id="I4AQ29"/>
<feature type="transmembrane region" description="Helical" evidence="7">
    <location>
        <begin position="25"/>
        <end position="52"/>
    </location>
</feature>
<comment type="similarity">
    <text evidence="2">Belongs to the MscS (TC 1.A.23) family.</text>
</comment>
<dbReference type="InterPro" id="IPR045275">
    <property type="entry name" value="MscS_archaea/bacteria_type"/>
</dbReference>
<feature type="domain" description="Mechanosensitive ion channel MscS C-terminal" evidence="9">
    <location>
        <begin position="196"/>
        <end position="281"/>
    </location>
</feature>
<dbReference type="Pfam" id="PF21082">
    <property type="entry name" value="MS_channel_3rd"/>
    <property type="match status" value="1"/>
</dbReference>
<evidence type="ECO:0000256" key="2">
    <source>
        <dbReference type="ARBA" id="ARBA00008017"/>
    </source>
</evidence>
<dbReference type="SUPFAM" id="SSF82689">
    <property type="entry name" value="Mechanosensitive channel protein MscS (YggB), C-terminal domain"/>
    <property type="match status" value="1"/>
</dbReference>
<keyword evidence="5 7" id="KW-1133">Transmembrane helix</keyword>
<dbReference type="Gene3D" id="1.10.287.1260">
    <property type="match status" value="1"/>
</dbReference>
<keyword evidence="4 7" id="KW-0812">Transmembrane</keyword>
<evidence type="ECO:0000259" key="8">
    <source>
        <dbReference type="Pfam" id="PF00924"/>
    </source>
</evidence>
<dbReference type="EMBL" id="CP003345">
    <property type="protein sequence ID" value="AFM06064.1"/>
    <property type="molecule type" value="Genomic_DNA"/>
</dbReference>
<name>I4AQ29_BERLS</name>
<dbReference type="GO" id="GO:0005886">
    <property type="term" value="C:plasma membrane"/>
    <property type="evidence" value="ECO:0007669"/>
    <property type="project" value="UniProtKB-SubCell"/>
</dbReference>
<dbReference type="GO" id="GO:0008381">
    <property type="term" value="F:mechanosensitive monoatomic ion channel activity"/>
    <property type="evidence" value="ECO:0007669"/>
    <property type="project" value="InterPro"/>
</dbReference>
<evidence type="ECO:0000256" key="7">
    <source>
        <dbReference type="SAM" id="Phobius"/>
    </source>
</evidence>
<dbReference type="SUPFAM" id="SSF50182">
    <property type="entry name" value="Sm-like ribonucleoproteins"/>
    <property type="match status" value="1"/>
</dbReference>
<dbReference type="Gene3D" id="2.30.30.60">
    <property type="match status" value="1"/>
</dbReference>
<dbReference type="Pfam" id="PF00924">
    <property type="entry name" value="MS_channel_2nd"/>
    <property type="match status" value="1"/>
</dbReference>
<dbReference type="PANTHER" id="PTHR30221">
    <property type="entry name" value="SMALL-CONDUCTANCE MECHANOSENSITIVE CHANNEL"/>
    <property type="match status" value="1"/>
</dbReference>
<reference evidence="12" key="1">
    <citation type="submission" date="2012-06" db="EMBL/GenBank/DDBJ databases">
        <title>The complete genome of Flexibacter litoralis DSM 6794.</title>
        <authorList>
            <person name="Lucas S."/>
            <person name="Copeland A."/>
            <person name="Lapidus A."/>
            <person name="Glavina del Rio T."/>
            <person name="Dalin E."/>
            <person name="Tice H."/>
            <person name="Bruce D."/>
            <person name="Goodwin L."/>
            <person name="Pitluck S."/>
            <person name="Peters L."/>
            <person name="Ovchinnikova G."/>
            <person name="Lu M."/>
            <person name="Kyrpides N."/>
            <person name="Mavromatis K."/>
            <person name="Ivanova N."/>
            <person name="Brettin T."/>
            <person name="Detter J.C."/>
            <person name="Han C."/>
            <person name="Larimer F."/>
            <person name="Land M."/>
            <person name="Hauser L."/>
            <person name="Markowitz V."/>
            <person name="Cheng J.-F."/>
            <person name="Hugenholtz P."/>
            <person name="Woyke T."/>
            <person name="Wu D."/>
            <person name="Spring S."/>
            <person name="Lang E."/>
            <person name="Kopitz M."/>
            <person name="Brambilla E."/>
            <person name="Klenk H.-P."/>
            <person name="Eisen J.A."/>
        </authorList>
    </citation>
    <scope>NUCLEOTIDE SEQUENCE [LARGE SCALE GENOMIC DNA]</scope>
    <source>
        <strain evidence="12">ATCC 23117 / DSM 6794 / NBRC 15988 / NCIMB 1366 / Sio-4</strain>
    </source>
</reference>
<dbReference type="PANTHER" id="PTHR30221:SF1">
    <property type="entry name" value="SMALL-CONDUCTANCE MECHANOSENSITIVE CHANNEL"/>
    <property type="match status" value="1"/>
</dbReference>
<evidence type="ECO:0000256" key="5">
    <source>
        <dbReference type="ARBA" id="ARBA00022989"/>
    </source>
</evidence>
<evidence type="ECO:0000313" key="11">
    <source>
        <dbReference type="EMBL" id="AFM06064.1"/>
    </source>
</evidence>
<proteinExistence type="inferred from homology"/>
<keyword evidence="3" id="KW-1003">Cell membrane</keyword>
<dbReference type="KEGG" id="fli:Fleli_3752"/>
<evidence type="ECO:0000256" key="3">
    <source>
        <dbReference type="ARBA" id="ARBA00022475"/>
    </source>
</evidence>
<feature type="transmembrane region" description="Helical" evidence="7">
    <location>
        <begin position="103"/>
        <end position="121"/>
    </location>
</feature>
<keyword evidence="12" id="KW-1185">Reference proteome</keyword>
<dbReference type="InterPro" id="IPR023408">
    <property type="entry name" value="MscS_beta-dom_sf"/>
</dbReference>
<feature type="domain" description="Mechanosensitive ion channel transmembrane helices 2/3" evidence="10">
    <location>
        <begin position="81"/>
        <end position="122"/>
    </location>
</feature>
<feature type="transmembrane region" description="Helical" evidence="7">
    <location>
        <begin position="73"/>
        <end position="97"/>
    </location>
</feature>
<dbReference type="InterPro" id="IPR049142">
    <property type="entry name" value="MS_channel_1st"/>
</dbReference>
<dbReference type="eggNOG" id="COG3264">
    <property type="taxonomic scope" value="Bacteria"/>
</dbReference>
<evidence type="ECO:0000256" key="6">
    <source>
        <dbReference type="ARBA" id="ARBA00023136"/>
    </source>
</evidence>
<evidence type="ECO:0000259" key="10">
    <source>
        <dbReference type="Pfam" id="PF21088"/>
    </source>
</evidence>
<keyword evidence="6 7" id="KW-0472">Membrane</keyword>
<dbReference type="PATRIC" id="fig|880071.3.peg.3759"/>
<gene>
    <name evidence="11" type="ordered locus">Fleli_3752</name>
</gene>
<accession>I4AQ29</accession>
<dbReference type="InterPro" id="IPR011066">
    <property type="entry name" value="MscS_channel_C_sf"/>
</dbReference>
<feature type="domain" description="Mechanosensitive ion channel MscS" evidence="8">
    <location>
        <begin position="123"/>
        <end position="189"/>
    </location>
</feature>
<sequence>MLLQLSSTTNIDLFKAAYEALASKLILWFDLFAAALPNFILAIIVLVIFYFLAKGAKSLIIKLLEKWVDNTNLLDLASQTVFVIILLVGIFFALGVLNLDKTVTSLLAGAGVIGLALSFAFQDLATNFVSGVFITIQKPLRIGDLIETNDYTGIVRKIGLRAIDIEDFSGRYIIIPSKEVFQNPLVNYNQTKYRRINIAVGVSYGDDMKKVRKLLYDTIKTVEGVSTHPADARIDFDGFGDSSINFIAGFFINKPDQKSYKTIEIEAATAIKEAFDANDIMIPFPIRTLDFGIRGGEKLNEVFSLQDGKSNENPKNEN</sequence>
<dbReference type="InterPro" id="IPR010920">
    <property type="entry name" value="LSM_dom_sf"/>
</dbReference>
<evidence type="ECO:0000256" key="1">
    <source>
        <dbReference type="ARBA" id="ARBA00004651"/>
    </source>
</evidence>
<protein>
    <submittedName>
        <fullName evidence="11">Small-conductance mechanosensitive channel</fullName>
    </submittedName>
</protein>
<dbReference type="RefSeq" id="WP_014799488.1">
    <property type="nucleotide sequence ID" value="NC_018018.1"/>
</dbReference>
<dbReference type="Proteomes" id="UP000006054">
    <property type="component" value="Chromosome"/>
</dbReference>
<dbReference type="STRING" id="880071.Fleli_3752"/>
<dbReference type="InterPro" id="IPR049278">
    <property type="entry name" value="MS_channel_C"/>
</dbReference>
<dbReference type="OrthoDB" id="1522493at2"/>
<organism evidence="11 12">
    <name type="scientific">Bernardetia litoralis (strain ATCC 23117 / DSM 6794 / NBRC 15988 / NCIMB 1366 / Fx l1 / Sio-4)</name>
    <name type="common">Flexibacter litoralis</name>
    <dbReference type="NCBI Taxonomy" id="880071"/>
    <lineage>
        <taxon>Bacteria</taxon>
        <taxon>Pseudomonadati</taxon>
        <taxon>Bacteroidota</taxon>
        <taxon>Cytophagia</taxon>
        <taxon>Cytophagales</taxon>
        <taxon>Bernardetiaceae</taxon>
        <taxon>Bernardetia</taxon>
    </lineage>
</organism>
<evidence type="ECO:0000259" key="9">
    <source>
        <dbReference type="Pfam" id="PF21082"/>
    </source>
</evidence>
<evidence type="ECO:0000256" key="4">
    <source>
        <dbReference type="ARBA" id="ARBA00022692"/>
    </source>
</evidence>
<dbReference type="InterPro" id="IPR006685">
    <property type="entry name" value="MscS_channel_2nd"/>
</dbReference>
<evidence type="ECO:0000313" key="12">
    <source>
        <dbReference type="Proteomes" id="UP000006054"/>
    </source>
</evidence>
<dbReference type="Pfam" id="PF21088">
    <property type="entry name" value="MS_channel_1st"/>
    <property type="match status" value="1"/>
</dbReference>
<dbReference type="InterPro" id="IPR008910">
    <property type="entry name" value="MSC_TM_helix"/>
</dbReference>
<dbReference type="InterPro" id="IPR011014">
    <property type="entry name" value="MscS_channel_TM-2"/>
</dbReference>
<dbReference type="Pfam" id="PF05552">
    <property type="entry name" value="MS_channel_1st_1"/>
    <property type="match status" value="1"/>
</dbReference>